<keyword evidence="2" id="KW-1185">Reference proteome</keyword>
<protein>
    <submittedName>
        <fullName evidence="1">Uncharacterized protein</fullName>
    </submittedName>
</protein>
<evidence type="ECO:0000313" key="1">
    <source>
        <dbReference type="EMBL" id="KAF9763804.1"/>
    </source>
</evidence>
<gene>
    <name evidence="1" type="ORF">NGRA_1033</name>
</gene>
<accession>A0A9P6H094</accession>
<organism evidence="1 2">
    <name type="scientific">Nosema granulosis</name>
    <dbReference type="NCBI Taxonomy" id="83296"/>
    <lineage>
        <taxon>Eukaryota</taxon>
        <taxon>Fungi</taxon>
        <taxon>Fungi incertae sedis</taxon>
        <taxon>Microsporidia</taxon>
        <taxon>Nosematidae</taxon>
        <taxon>Nosema</taxon>
    </lineage>
</organism>
<dbReference type="AlphaFoldDB" id="A0A9P6H094"/>
<comment type="caution">
    <text evidence="1">The sequence shown here is derived from an EMBL/GenBank/DDBJ whole genome shotgun (WGS) entry which is preliminary data.</text>
</comment>
<sequence length="134" mass="15230">MRIVDYCVKSLFSSIITLVDTIIEMGCEKEVETRDEVFKDNTQHVFSQVLFTTLHIKKGKIDLEADTKENINRFDYEKDISNSTHEKNIVKTEDGSNSLKELNEMESVDSSSIEVLGSSEVIESSSIEVLWSCN</sequence>
<dbReference type="EMBL" id="SBJO01000053">
    <property type="protein sequence ID" value="KAF9763804.1"/>
    <property type="molecule type" value="Genomic_DNA"/>
</dbReference>
<proteinExistence type="predicted"/>
<dbReference type="Proteomes" id="UP000740883">
    <property type="component" value="Unassembled WGS sequence"/>
</dbReference>
<reference evidence="1 2" key="1">
    <citation type="journal article" date="2020" name="Genome Biol. Evol.">
        <title>Comparative genomics of strictly vertically transmitted, feminizing microsporidia endosymbionts of amphipod crustaceans.</title>
        <authorList>
            <person name="Cormier A."/>
            <person name="Chebbi M.A."/>
            <person name="Giraud I."/>
            <person name="Wattier R."/>
            <person name="Teixeira M."/>
            <person name="Gilbert C."/>
            <person name="Rigaud T."/>
            <person name="Cordaux R."/>
        </authorList>
    </citation>
    <scope>NUCLEOTIDE SEQUENCE [LARGE SCALE GENOMIC DNA]</scope>
    <source>
        <strain evidence="1 2">Ou3-Ou53</strain>
    </source>
</reference>
<name>A0A9P6H094_9MICR</name>
<evidence type="ECO:0000313" key="2">
    <source>
        <dbReference type="Proteomes" id="UP000740883"/>
    </source>
</evidence>